<comment type="caution">
    <text evidence="1">The sequence shown here is derived from an EMBL/GenBank/DDBJ whole genome shotgun (WGS) entry which is preliminary data.</text>
</comment>
<protein>
    <submittedName>
        <fullName evidence="1">11194_t:CDS:1</fullName>
    </submittedName>
</protein>
<name>A0ABN7WN69_GIGMA</name>
<evidence type="ECO:0000313" key="2">
    <source>
        <dbReference type="Proteomes" id="UP000789901"/>
    </source>
</evidence>
<sequence length="121" mass="14014">MEVDKFCEEKNIKSYPPFKYFKILQIDNLKKLKNEDGYSIATIINDPEIEKIKDIDGKEYNGLVILLRYKQSALLSKLKHIFEKSKEDPSFELRLLGTSSGRGFTNIVIEAEKIALRESKN</sequence>
<organism evidence="1 2">
    <name type="scientific">Gigaspora margarita</name>
    <dbReference type="NCBI Taxonomy" id="4874"/>
    <lineage>
        <taxon>Eukaryota</taxon>
        <taxon>Fungi</taxon>
        <taxon>Fungi incertae sedis</taxon>
        <taxon>Mucoromycota</taxon>
        <taxon>Glomeromycotina</taxon>
        <taxon>Glomeromycetes</taxon>
        <taxon>Diversisporales</taxon>
        <taxon>Gigasporaceae</taxon>
        <taxon>Gigaspora</taxon>
    </lineage>
</organism>
<proteinExistence type="predicted"/>
<accession>A0ABN7WN69</accession>
<gene>
    <name evidence="1" type="ORF">GMARGA_LOCUS33011</name>
</gene>
<dbReference type="EMBL" id="CAJVQB010053465">
    <property type="protein sequence ID" value="CAG8836386.1"/>
    <property type="molecule type" value="Genomic_DNA"/>
</dbReference>
<keyword evidence="2" id="KW-1185">Reference proteome</keyword>
<evidence type="ECO:0000313" key="1">
    <source>
        <dbReference type="EMBL" id="CAG8836386.1"/>
    </source>
</evidence>
<dbReference type="Proteomes" id="UP000789901">
    <property type="component" value="Unassembled WGS sequence"/>
</dbReference>
<reference evidence="1 2" key="1">
    <citation type="submission" date="2021-06" db="EMBL/GenBank/DDBJ databases">
        <authorList>
            <person name="Kallberg Y."/>
            <person name="Tangrot J."/>
            <person name="Rosling A."/>
        </authorList>
    </citation>
    <scope>NUCLEOTIDE SEQUENCE [LARGE SCALE GENOMIC DNA]</scope>
    <source>
        <strain evidence="1 2">120-4 pot B 10/14</strain>
    </source>
</reference>